<dbReference type="EMBL" id="JH169320">
    <property type="protein sequence ID" value="EHB06429.1"/>
    <property type="molecule type" value="Genomic_DNA"/>
</dbReference>
<dbReference type="Proteomes" id="UP000006813">
    <property type="component" value="Unassembled WGS sequence"/>
</dbReference>
<dbReference type="InParanoid" id="G5BAW8"/>
<organism evidence="1 2">
    <name type="scientific">Heterocephalus glaber</name>
    <name type="common">Naked mole rat</name>
    <dbReference type="NCBI Taxonomy" id="10181"/>
    <lineage>
        <taxon>Eukaryota</taxon>
        <taxon>Metazoa</taxon>
        <taxon>Chordata</taxon>
        <taxon>Craniata</taxon>
        <taxon>Vertebrata</taxon>
        <taxon>Euteleostomi</taxon>
        <taxon>Mammalia</taxon>
        <taxon>Eutheria</taxon>
        <taxon>Euarchontoglires</taxon>
        <taxon>Glires</taxon>
        <taxon>Rodentia</taxon>
        <taxon>Hystricomorpha</taxon>
        <taxon>Bathyergidae</taxon>
        <taxon>Heterocephalus</taxon>
    </lineage>
</organism>
<dbReference type="AlphaFoldDB" id="G5BAW8"/>
<evidence type="ECO:0000313" key="2">
    <source>
        <dbReference type="Proteomes" id="UP000006813"/>
    </source>
</evidence>
<protein>
    <submittedName>
        <fullName evidence="1">Uncharacterized protein</fullName>
    </submittedName>
</protein>
<accession>G5BAW8</accession>
<sequence length="122" mass="13924">MGSQGIQLHGKHRISLLQTGRSVDLVLRSPVMQKTPNHPAPPAAIHWNPLLLWPPLCTATWFHATKTQRTPDYQTTLLELIKFSAFKEFLPREEGAFGPPSLYSHLVPHYKDAEDTRPLYWS</sequence>
<gene>
    <name evidence="1" type="ORF">GW7_10120</name>
</gene>
<name>G5BAW8_HETGA</name>
<reference evidence="1 2" key="1">
    <citation type="journal article" date="2011" name="Nature">
        <title>Genome sequencing reveals insights into physiology and longevity of the naked mole rat.</title>
        <authorList>
            <person name="Kim E.B."/>
            <person name="Fang X."/>
            <person name="Fushan A.A."/>
            <person name="Huang Z."/>
            <person name="Lobanov A.V."/>
            <person name="Han L."/>
            <person name="Marino S.M."/>
            <person name="Sun X."/>
            <person name="Turanov A.A."/>
            <person name="Yang P."/>
            <person name="Yim S.H."/>
            <person name="Zhao X."/>
            <person name="Kasaikina M.V."/>
            <person name="Stoletzki N."/>
            <person name="Peng C."/>
            <person name="Polak P."/>
            <person name="Xiong Z."/>
            <person name="Kiezun A."/>
            <person name="Zhu Y."/>
            <person name="Chen Y."/>
            <person name="Kryukov G.V."/>
            <person name="Zhang Q."/>
            <person name="Peshkin L."/>
            <person name="Yang L."/>
            <person name="Bronson R.T."/>
            <person name="Buffenstein R."/>
            <person name="Wang B."/>
            <person name="Han C."/>
            <person name="Li Q."/>
            <person name="Chen L."/>
            <person name="Zhao W."/>
            <person name="Sunyaev S.R."/>
            <person name="Park T.J."/>
            <person name="Zhang G."/>
            <person name="Wang J."/>
            <person name="Gladyshev V.N."/>
        </authorList>
    </citation>
    <scope>NUCLEOTIDE SEQUENCE [LARGE SCALE GENOMIC DNA]</scope>
</reference>
<evidence type="ECO:0000313" key="1">
    <source>
        <dbReference type="EMBL" id="EHB06429.1"/>
    </source>
</evidence>
<proteinExistence type="predicted"/>